<dbReference type="AlphaFoldDB" id="A0A0B4XLW7"/>
<proteinExistence type="inferred from homology"/>
<dbReference type="OrthoDB" id="9134981at2"/>
<evidence type="ECO:0000256" key="1">
    <source>
        <dbReference type="ARBA" id="ARBA00009981"/>
    </source>
</evidence>
<keyword evidence="3" id="KW-1185">Reference proteome</keyword>
<dbReference type="Pfam" id="PF03683">
    <property type="entry name" value="UPF0175"/>
    <property type="match status" value="1"/>
</dbReference>
<dbReference type="InterPro" id="IPR036165">
    <property type="entry name" value="YefM-like_sf"/>
</dbReference>
<dbReference type="Proteomes" id="UP000006764">
    <property type="component" value="Chromosome"/>
</dbReference>
<dbReference type="KEGG" id="apac:S7S_04650"/>
<evidence type="ECO:0008006" key="4">
    <source>
        <dbReference type="Google" id="ProtNLM"/>
    </source>
</evidence>
<comment type="similarity">
    <text evidence="1">Belongs to the phD/YefM antitoxin family.</text>
</comment>
<accession>A0A0B4XLW7</accession>
<dbReference type="EMBL" id="CP004387">
    <property type="protein sequence ID" value="AJD47352.1"/>
    <property type="molecule type" value="Genomic_DNA"/>
</dbReference>
<evidence type="ECO:0000313" key="3">
    <source>
        <dbReference type="Proteomes" id="UP000006764"/>
    </source>
</evidence>
<sequence length="112" mass="12063">METFSIRDLRDRTGDLVRGAEAGELALVAKHGRPVFLALPFDETLVREGVLAALALKLFATDVVSLGKAARIARLSQEAFITLCGTHGVAVVRYGADELQKELEDMNGVPGR</sequence>
<name>A0A0B4XLW7_9GAMM</name>
<protein>
    <recommendedName>
        <fullName evidence="4">Prevent-host-death family protein</fullName>
    </recommendedName>
</protein>
<evidence type="ECO:0000313" key="2">
    <source>
        <dbReference type="EMBL" id="AJD47352.1"/>
    </source>
</evidence>
<reference evidence="2 3" key="1">
    <citation type="journal article" date="2012" name="J. Bacteriol.">
        <title>Genome sequence of an alkane-degrading bacterium, Alcanivorax pacificus type strain W11-5, isolated from deep sea sediment.</title>
        <authorList>
            <person name="Lai Q."/>
            <person name="Shao Z."/>
        </authorList>
    </citation>
    <scope>NUCLEOTIDE SEQUENCE [LARGE SCALE GENOMIC DNA]</scope>
    <source>
        <strain evidence="2 3">W11-5</strain>
    </source>
</reference>
<organism evidence="2 3">
    <name type="scientific">Isoalcanivorax pacificus W11-5</name>
    <dbReference type="NCBI Taxonomy" id="391936"/>
    <lineage>
        <taxon>Bacteria</taxon>
        <taxon>Pseudomonadati</taxon>
        <taxon>Pseudomonadota</taxon>
        <taxon>Gammaproteobacteria</taxon>
        <taxon>Oceanospirillales</taxon>
        <taxon>Alcanivoracaceae</taxon>
        <taxon>Isoalcanivorax</taxon>
    </lineage>
</organism>
<gene>
    <name evidence="2" type="ORF">S7S_04650</name>
</gene>
<dbReference type="RefSeq" id="WP_008738271.1">
    <property type="nucleotide sequence ID" value="NZ_CP004387.1"/>
</dbReference>
<dbReference type="InterPro" id="IPR005368">
    <property type="entry name" value="UPF0175"/>
</dbReference>
<dbReference type="SUPFAM" id="SSF143120">
    <property type="entry name" value="YefM-like"/>
    <property type="match status" value="1"/>
</dbReference>
<dbReference type="HOGENOM" id="CLU_2169923_0_0_6"/>